<dbReference type="NCBIfam" id="TIGR00502">
    <property type="entry name" value="nagB"/>
    <property type="match status" value="1"/>
</dbReference>
<evidence type="ECO:0000313" key="6">
    <source>
        <dbReference type="Proteomes" id="UP001589862"/>
    </source>
</evidence>
<organism evidence="5 6">
    <name type="scientific">Micrococcoides hystricis</name>
    <dbReference type="NCBI Taxonomy" id="1572761"/>
    <lineage>
        <taxon>Bacteria</taxon>
        <taxon>Bacillati</taxon>
        <taxon>Actinomycetota</taxon>
        <taxon>Actinomycetes</taxon>
        <taxon>Micrococcales</taxon>
        <taxon>Micrococcaceae</taxon>
        <taxon>Micrococcoides</taxon>
    </lineage>
</organism>
<feature type="active site" description="For ring-opening step" evidence="3">
    <location>
        <position position="135"/>
    </location>
</feature>
<feature type="active site" description="Proton acceptor; for ring-opening step" evidence="3">
    <location>
        <position position="137"/>
    </location>
</feature>
<feature type="active site" description="Proton acceptor; for enolization step" evidence="3">
    <location>
        <position position="66"/>
    </location>
</feature>
<dbReference type="Proteomes" id="UP001589862">
    <property type="component" value="Unassembled WGS sequence"/>
</dbReference>
<evidence type="ECO:0000256" key="3">
    <source>
        <dbReference type="HAMAP-Rule" id="MF_01241"/>
    </source>
</evidence>
<sequence length="259" mass="28431">MEIIINDDHQVLAKIVVDSIEAMVRQKPDSVLGVATGSTPIPIYEELTRRVEAGLDLSQIRIFGLDEYVSLDENNAQSYAYFIRQHIIEPCKINPANVRLLSGVAEDLKAEAADFEAAIKAAGGVDLQILGVGHNGHIAFNEPTSSLASRTRRVSLTEKTIEANSRFYNSVDEVPRHAISQGIGTILEARHLVMLAYGEEKGYAVKEMIEGPVSAMMPASALQLHPHVSVLIDEGAAKTLQKADFYKFEWSSKETQTLD</sequence>
<dbReference type="InterPro" id="IPR018321">
    <property type="entry name" value="Glucosamine6P_isomerase_CS"/>
</dbReference>
<dbReference type="CDD" id="cd01399">
    <property type="entry name" value="GlcN6P_deaminase"/>
    <property type="match status" value="1"/>
</dbReference>
<reference evidence="5 6" key="1">
    <citation type="submission" date="2024-09" db="EMBL/GenBank/DDBJ databases">
        <authorList>
            <person name="Sun Q."/>
            <person name="Mori K."/>
        </authorList>
    </citation>
    <scope>NUCLEOTIDE SEQUENCE [LARGE SCALE GENOMIC DNA]</scope>
    <source>
        <strain evidence="5 6">NCAIM B.02604</strain>
    </source>
</reference>
<dbReference type="RefSeq" id="WP_377457967.1">
    <property type="nucleotide sequence ID" value="NZ_JBHLUB010000002.1"/>
</dbReference>
<dbReference type="PANTHER" id="PTHR11280">
    <property type="entry name" value="GLUCOSAMINE-6-PHOSPHATE ISOMERASE"/>
    <property type="match status" value="1"/>
</dbReference>
<name>A0ABV6P819_9MICC</name>
<dbReference type="HAMAP" id="MF_01241">
    <property type="entry name" value="GlcN6P_deamin"/>
    <property type="match status" value="1"/>
</dbReference>
<dbReference type="EMBL" id="JBHLUB010000002">
    <property type="protein sequence ID" value="MFC0581277.1"/>
    <property type="molecule type" value="Genomic_DNA"/>
</dbReference>
<accession>A0ABV6P819</accession>
<comment type="similarity">
    <text evidence="3">Belongs to the glucosamine/galactosamine-6-phosphate isomerase family. NagB subfamily.</text>
</comment>
<dbReference type="EC" id="3.5.99.6" evidence="3"/>
<evidence type="ECO:0000256" key="2">
    <source>
        <dbReference type="ARBA" id="ARBA00023277"/>
    </source>
</evidence>
<comment type="pathway">
    <text evidence="3">Amino-sugar metabolism; N-acetylneuraminate degradation; D-fructose 6-phosphate from N-acetylneuraminate: step 5/5.</text>
</comment>
<comment type="catalytic activity">
    <reaction evidence="3">
        <text>alpha-D-glucosamine 6-phosphate + H2O = beta-D-fructose 6-phosphate + NH4(+)</text>
        <dbReference type="Rhea" id="RHEA:12172"/>
        <dbReference type="ChEBI" id="CHEBI:15377"/>
        <dbReference type="ChEBI" id="CHEBI:28938"/>
        <dbReference type="ChEBI" id="CHEBI:57634"/>
        <dbReference type="ChEBI" id="CHEBI:75989"/>
        <dbReference type="EC" id="3.5.99.6"/>
    </reaction>
</comment>
<dbReference type="InterPro" id="IPR004547">
    <property type="entry name" value="Glucosamine6P_isomerase"/>
</dbReference>
<keyword evidence="2 3" id="KW-0119">Carbohydrate metabolism</keyword>
<comment type="caution">
    <text evidence="3">Lacks conserved residue(s) required for the propagation of feature annotation.</text>
</comment>
<feature type="domain" description="Glucosamine/galactosamine-6-phosphate isomerase" evidence="4">
    <location>
        <begin position="11"/>
        <end position="223"/>
    </location>
</feature>
<gene>
    <name evidence="3 5" type="primary">nagB</name>
    <name evidence="5" type="ORF">ACFFFR_02580</name>
</gene>
<keyword evidence="1 3" id="KW-0378">Hydrolase</keyword>
<comment type="function">
    <text evidence="3">Catalyzes the reversible isomerization-deamination of glucosamine 6-phosphate (GlcN6P) to form fructose 6-phosphate (Fru6P) and ammonium ion.</text>
</comment>
<dbReference type="GO" id="GO:0004342">
    <property type="term" value="F:glucosamine-6-phosphate deaminase activity"/>
    <property type="evidence" value="ECO:0007669"/>
    <property type="project" value="UniProtKB-EC"/>
</dbReference>
<protein>
    <recommendedName>
        <fullName evidence="3">Glucosamine-6-phosphate deaminase</fullName>
        <ecNumber evidence="3">3.5.99.6</ecNumber>
    </recommendedName>
    <alternativeName>
        <fullName evidence="3">GlcN6P deaminase</fullName>
        <shortName evidence="3">GNPDA</shortName>
    </alternativeName>
    <alternativeName>
        <fullName evidence="3">Glucosamine-6-phosphate isomerase</fullName>
    </alternativeName>
</protein>
<dbReference type="InterPro" id="IPR006148">
    <property type="entry name" value="Glc/Gal-6P_isomerase"/>
</dbReference>
<feature type="active site" description="For ring-opening step" evidence="3">
    <location>
        <position position="142"/>
    </location>
</feature>
<evidence type="ECO:0000259" key="4">
    <source>
        <dbReference type="Pfam" id="PF01182"/>
    </source>
</evidence>
<dbReference type="PANTHER" id="PTHR11280:SF5">
    <property type="entry name" value="GLUCOSAMINE-6-PHOSPHATE ISOMERASE"/>
    <property type="match status" value="1"/>
</dbReference>
<dbReference type="InterPro" id="IPR037171">
    <property type="entry name" value="NagB/RpiA_transferase-like"/>
</dbReference>
<comment type="caution">
    <text evidence="5">The sequence shown here is derived from an EMBL/GenBank/DDBJ whole genome shotgun (WGS) entry which is preliminary data.</text>
</comment>
<evidence type="ECO:0000256" key="1">
    <source>
        <dbReference type="ARBA" id="ARBA00022801"/>
    </source>
</evidence>
<dbReference type="Gene3D" id="3.40.50.1360">
    <property type="match status" value="1"/>
</dbReference>
<proteinExistence type="inferred from homology"/>
<dbReference type="PROSITE" id="PS01161">
    <property type="entry name" value="GLC_GALNAC_ISOMERASE"/>
    <property type="match status" value="1"/>
</dbReference>
<dbReference type="SUPFAM" id="SSF100950">
    <property type="entry name" value="NagB/RpiA/CoA transferase-like"/>
    <property type="match status" value="1"/>
</dbReference>
<dbReference type="NCBIfam" id="NF001684">
    <property type="entry name" value="PRK00443.1-4"/>
    <property type="match status" value="1"/>
</dbReference>
<keyword evidence="6" id="KW-1185">Reference proteome</keyword>
<dbReference type="Pfam" id="PF01182">
    <property type="entry name" value="Glucosamine_iso"/>
    <property type="match status" value="1"/>
</dbReference>
<evidence type="ECO:0000313" key="5">
    <source>
        <dbReference type="EMBL" id="MFC0581277.1"/>
    </source>
</evidence>